<dbReference type="Pfam" id="PF01370">
    <property type="entry name" value="Epimerase"/>
    <property type="match status" value="1"/>
</dbReference>
<evidence type="ECO:0000259" key="2">
    <source>
        <dbReference type="Pfam" id="PF01370"/>
    </source>
</evidence>
<dbReference type="InterPro" id="IPR036291">
    <property type="entry name" value="NAD(P)-bd_dom_sf"/>
</dbReference>
<dbReference type="Gene3D" id="3.40.50.720">
    <property type="entry name" value="NAD(P)-binding Rossmann-like Domain"/>
    <property type="match status" value="1"/>
</dbReference>
<dbReference type="PANTHER" id="PTHR43000">
    <property type="entry name" value="DTDP-D-GLUCOSE 4,6-DEHYDRATASE-RELATED"/>
    <property type="match status" value="1"/>
</dbReference>
<protein>
    <submittedName>
        <fullName evidence="3">NAD-dependent epimerase/dehydratase family protein</fullName>
    </submittedName>
</protein>
<sequence>MVNVLVMGGTEFVGKSLVKGLISKGYIVDFLTRGNKKVDFQGHHKHLICDRKDHNALRRCLEGHTYDYIFDVSAYTCEDVELLLQSINKSSLKRYVFISSAAVYSPSHEFLNENSDRGENPNWGLYGEDKKEAEDYLFERYEKDELPIVIFRPTYIYGEGNNLYRESYFFHRLMSEKPLPVPNTDQSMVQFIHIKDVVEIVIHAITTEKTIGEAYNLTHSRKLSWMEIGSIVQYIVGKGKVMSVNQEKMDALNIKTRQFFPFRDVPILLTTTKLDEHLFLPRIDIEEGLKLSYEWFLKQNIKEKCHVFEQLERVVT</sequence>
<feature type="domain" description="NAD-dependent epimerase/dehydratase" evidence="2">
    <location>
        <begin position="4"/>
        <end position="217"/>
    </location>
</feature>
<dbReference type="EMBL" id="JAVAMP010000002">
    <property type="protein sequence ID" value="MDP5273596.1"/>
    <property type="molecule type" value="Genomic_DNA"/>
</dbReference>
<evidence type="ECO:0000256" key="1">
    <source>
        <dbReference type="ARBA" id="ARBA00007637"/>
    </source>
</evidence>
<evidence type="ECO:0000313" key="4">
    <source>
        <dbReference type="Proteomes" id="UP001231941"/>
    </source>
</evidence>
<reference evidence="3 4" key="1">
    <citation type="submission" date="2023-08" db="EMBL/GenBank/DDBJ databases">
        <authorList>
            <person name="Park J.-S."/>
        </authorList>
    </citation>
    <scope>NUCLEOTIDE SEQUENCE [LARGE SCALE GENOMIC DNA]</scope>
    <source>
        <strain evidence="3 4">2205SS18-9</strain>
    </source>
</reference>
<evidence type="ECO:0000313" key="3">
    <source>
        <dbReference type="EMBL" id="MDP5273596.1"/>
    </source>
</evidence>
<dbReference type="RefSeq" id="WP_305990908.1">
    <property type="nucleotide sequence ID" value="NZ_JAVAMP010000002.1"/>
</dbReference>
<keyword evidence="4" id="KW-1185">Reference proteome</keyword>
<dbReference type="Proteomes" id="UP001231941">
    <property type="component" value="Unassembled WGS sequence"/>
</dbReference>
<proteinExistence type="inferred from homology"/>
<name>A0ABT9IW52_9BACL</name>
<organism evidence="3 4">
    <name type="scientific">Chengkuizengella axinellae</name>
    <dbReference type="NCBI Taxonomy" id="3064388"/>
    <lineage>
        <taxon>Bacteria</taxon>
        <taxon>Bacillati</taxon>
        <taxon>Bacillota</taxon>
        <taxon>Bacilli</taxon>
        <taxon>Bacillales</taxon>
        <taxon>Paenibacillaceae</taxon>
        <taxon>Chengkuizengella</taxon>
    </lineage>
</organism>
<comment type="caution">
    <text evidence="3">The sequence shown here is derived from an EMBL/GenBank/DDBJ whole genome shotgun (WGS) entry which is preliminary data.</text>
</comment>
<accession>A0ABT9IW52</accession>
<dbReference type="InterPro" id="IPR001509">
    <property type="entry name" value="Epimerase_deHydtase"/>
</dbReference>
<comment type="similarity">
    <text evidence="1">Belongs to the NAD(P)-dependent epimerase/dehydratase family.</text>
</comment>
<dbReference type="SUPFAM" id="SSF51735">
    <property type="entry name" value="NAD(P)-binding Rossmann-fold domains"/>
    <property type="match status" value="1"/>
</dbReference>
<gene>
    <name evidence="3" type="ORF">Q5Y73_05740</name>
</gene>